<dbReference type="Pfam" id="PF00437">
    <property type="entry name" value="T2SSE"/>
    <property type="match status" value="1"/>
</dbReference>
<keyword evidence="5" id="KW-1185">Reference proteome</keyword>
<proteinExistence type="inferred from homology"/>
<dbReference type="InterPro" id="IPR001482">
    <property type="entry name" value="T2SS/T4SS_dom"/>
</dbReference>
<dbReference type="Gene3D" id="3.40.50.300">
    <property type="entry name" value="P-loop containing nucleotide triphosphate hydrolases"/>
    <property type="match status" value="1"/>
</dbReference>
<reference evidence="4 5" key="1">
    <citation type="submission" date="2018-01" db="EMBL/GenBank/DDBJ databases">
        <title>Complete genome sequence of Bacteriovorax stolpii DSM12778.</title>
        <authorList>
            <person name="Tang B."/>
            <person name="Chang J."/>
        </authorList>
    </citation>
    <scope>NUCLEOTIDE SEQUENCE [LARGE SCALE GENOMIC DNA]</scope>
    <source>
        <strain evidence="4 5">DSM 12778</strain>
    </source>
</reference>
<evidence type="ECO:0000256" key="2">
    <source>
        <dbReference type="ARBA" id="ARBA00022737"/>
    </source>
</evidence>
<dbReference type="EMBL" id="CP025704">
    <property type="protein sequence ID" value="AUN98668.1"/>
    <property type="molecule type" value="Genomic_DNA"/>
</dbReference>
<dbReference type="SUPFAM" id="SSF52540">
    <property type="entry name" value="P-loop containing nucleoside triphosphate hydrolases"/>
    <property type="match status" value="1"/>
</dbReference>
<dbReference type="Gene3D" id="3.30.450.90">
    <property type="match status" value="1"/>
</dbReference>
<dbReference type="KEGG" id="bsto:C0V70_11260"/>
<keyword evidence="2" id="KW-0677">Repeat</keyword>
<gene>
    <name evidence="4" type="ORF">C0V70_11260</name>
</gene>
<dbReference type="RefSeq" id="WP_102243959.1">
    <property type="nucleotide sequence ID" value="NZ_CP025704.1"/>
</dbReference>
<dbReference type="CDD" id="cd01130">
    <property type="entry name" value="VirB11-like_ATPase"/>
    <property type="match status" value="1"/>
</dbReference>
<dbReference type="InterPro" id="IPR001313">
    <property type="entry name" value="Pumilio_RNA-bd_rpt"/>
</dbReference>
<protein>
    <submittedName>
        <fullName evidence="4">Type II secretion system protein E</fullName>
    </submittedName>
</protein>
<dbReference type="Proteomes" id="UP000235584">
    <property type="component" value="Chromosome"/>
</dbReference>
<accession>A0A2K9NT42</accession>
<sequence length="344" mass="38029">MNNSIWNLINDLSKKNGITEILINGPKNVFVERGGQFIQINANLPAADIKQFIKDVADMNQKTCDGDNPILDGNLPDGSRINIINEPFVNGSPAISIRKYLKFISSFESNQGVFGLSPHWVDFLRAIVHSRLNIVVSGGTGVGKTTFLNLMINEIAKHERVIAIEDTPELTINMPNVVRLESGAKALMSKSALSTRDLVKNTLRMRPDRIIIGETRGGELFDLLQAMNTGHDGSMTSVHASSASECLSRMETLFLLAGFEIPLTVVRKQMTSAVQFIIQLGRDKEGNRVINEIIEVCGMEGPTMLVQTIARREDGFLVFEGIAPKCMERLNRQGGLPLNFFENM</sequence>
<comment type="similarity">
    <text evidence="1">Belongs to the GSP E family.</text>
</comment>
<organism evidence="4 5">
    <name type="scientific">Bacteriovorax stolpii</name>
    <name type="common">Bdellovibrio stolpii</name>
    <dbReference type="NCBI Taxonomy" id="960"/>
    <lineage>
        <taxon>Bacteria</taxon>
        <taxon>Pseudomonadati</taxon>
        <taxon>Bdellovibrionota</taxon>
        <taxon>Bacteriovoracia</taxon>
        <taxon>Bacteriovoracales</taxon>
        <taxon>Bacteriovoracaceae</taxon>
        <taxon>Bacteriovorax</taxon>
    </lineage>
</organism>
<dbReference type="PROSITE" id="PS50302">
    <property type="entry name" value="PUM"/>
    <property type="match status" value="1"/>
</dbReference>
<dbReference type="GO" id="GO:0016887">
    <property type="term" value="F:ATP hydrolysis activity"/>
    <property type="evidence" value="ECO:0007669"/>
    <property type="project" value="InterPro"/>
</dbReference>
<dbReference type="PANTHER" id="PTHR30486:SF6">
    <property type="entry name" value="TYPE IV PILUS RETRACTATION ATPASE PILT"/>
    <property type="match status" value="1"/>
</dbReference>
<evidence type="ECO:0000259" key="3">
    <source>
        <dbReference type="Pfam" id="PF00437"/>
    </source>
</evidence>
<dbReference type="InterPro" id="IPR027417">
    <property type="entry name" value="P-loop_NTPase"/>
</dbReference>
<feature type="domain" description="Bacterial type II secretion system protein E" evidence="3">
    <location>
        <begin position="12"/>
        <end position="281"/>
    </location>
</feature>
<name>A0A2K9NT42_BACTC</name>
<dbReference type="GO" id="GO:0003723">
    <property type="term" value="F:RNA binding"/>
    <property type="evidence" value="ECO:0007669"/>
    <property type="project" value="InterPro"/>
</dbReference>
<dbReference type="InterPro" id="IPR050921">
    <property type="entry name" value="T4SS_GSP_E_ATPase"/>
</dbReference>
<dbReference type="PANTHER" id="PTHR30486">
    <property type="entry name" value="TWITCHING MOTILITY PROTEIN PILT"/>
    <property type="match status" value="1"/>
</dbReference>
<dbReference type="OrthoDB" id="5288867at2"/>
<dbReference type="AlphaFoldDB" id="A0A2K9NT42"/>
<evidence type="ECO:0000256" key="1">
    <source>
        <dbReference type="ARBA" id="ARBA00006611"/>
    </source>
</evidence>
<evidence type="ECO:0000313" key="4">
    <source>
        <dbReference type="EMBL" id="AUN98668.1"/>
    </source>
</evidence>
<evidence type="ECO:0000313" key="5">
    <source>
        <dbReference type="Proteomes" id="UP000235584"/>
    </source>
</evidence>